<dbReference type="RefSeq" id="WP_012544739.1">
    <property type="nucleotide sequence ID" value="NC_011295.1"/>
</dbReference>
<dbReference type="AlphaFoldDB" id="B5Y6F8"/>
<sequence>MTVLEVNGLKKYFGKTKAVDGLSFSLSEGEVVGLLGPNGAGKTTTLKCIVGLLRKAEGTITIDGMDHRSDVARAKLAYIPEVPDIYEGLTVWDHLKFIALAYNLHDWEKRANDLIHRFDLMEKRNELGMHLSKGMKQKTMICCALLHDPDVLLFDEPLIGLDPKAVHELKEVFMDLKALGKSLLISTHMLDTAQNLCDRVLVMKSGKLIAEGTIDDLRKRVQAAQESTLEELFLEITSDENK</sequence>
<dbReference type="InterPro" id="IPR027417">
    <property type="entry name" value="P-loop_NTPase"/>
</dbReference>
<dbReference type="GO" id="GO:0005524">
    <property type="term" value="F:ATP binding"/>
    <property type="evidence" value="ECO:0007669"/>
    <property type="project" value="UniProtKB-KW"/>
</dbReference>
<accession>B5Y6F8</accession>
<dbReference type="Pfam" id="PF00005">
    <property type="entry name" value="ABC_tran"/>
    <property type="match status" value="1"/>
</dbReference>
<dbReference type="GO" id="GO:0016887">
    <property type="term" value="F:ATP hydrolysis activity"/>
    <property type="evidence" value="ECO:0007669"/>
    <property type="project" value="InterPro"/>
</dbReference>
<keyword evidence="2" id="KW-0547">Nucleotide-binding</keyword>
<dbReference type="Proteomes" id="UP000001732">
    <property type="component" value="Chromosome"/>
</dbReference>
<evidence type="ECO:0000256" key="2">
    <source>
        <dbReference type="ARBA" id="ARBA00022741"/>
    </source>
</evidence>
<dbReference type="PROSITE" id="PS50893">
    <property type="entry name" value="ABC_TRANSPORTER_2"/>
    <property type="match status" value="1"/>
</dbReference>
<reference evidence="5 6" key="2">
    <citation type="journal article" date="2014" name="Genome Announc.">
        <title>Complete Genome Sequence of Coprothermobacter proteolyticus DSM 5265.</title>
        <authorList>
            <person name="Alexiev A."/>
            <person name="Coil D.A."/>
            <person name="Badger J.H."/>
            <person name="Enticknap J."/>
            <person name="Ward N."/>
            <person name="Robb F.T."/>
            <person name="Eisen J.A."/>
        </authorList>
    </citation>
    <scope>NUCLEOTIDE SEQUENCE [LARGE SCALE GENOMIC DNA]</scope>
    <source>
        <strain evidence="6">ATCC 35245 / DSM 5265 / OCM 4 / BT</strain>
    </source>
</reference>
<dbReference type="CDD" id="cd03230">
    <property type="entry name" value="ABC_DR_subfamily_A"/>
    <property type="match status" value="1"/>
</dbReference>
<dbReference type="Gene3D" id="3.40.50.300">
    <property type="entry name" value="P-loop containing nucleotide triphosphate hydrolases"/>
    <property type="match status" value="1"/>
</dbReference>
<evidence type="ECO:0000256" key="1">
    <source>
        <dbReference type="ARBA" id="ARBA00022448"/>
    </source>
</evidence>
<dbReference type="KEGG" id="cpo:COPRO5265_1581"/>
<proteinExistence type="predicted"/>
<gene>
    <name evidence="5" type="ordered locus">COPRO5265_1581</name>
</gene>
<evidence type="ECO:0000256" key="3">
    <source>
        <dbReference type="ARBA" id="ARBA00022840"/>
    </source>
</evidence>
<keyword evidence="6" id="KW-1185">Reference proteome</keyword>
<feature type="domain" description="ABC transporter" evidence="4">
    <location>
        <begin position="4"/>
        <end position="230"/>
    </location>
</feature>
<dbReference type="OrthoDB" id="9804819at2"/>
<evidence type="ECO:0000259" key="4">
    <source>
        <dbReference type="PROSITE" id="PS50893"/>
    </source>
</evidence>
<keyword evidence="3 5" id="KW-0067">ATP-binding</keyword>
<dbReference type="PANTHER" id="PTHR42939">
    <property type="entry name" value="ABC TRANSPORTER ATP-BINDING PROTEIN ALBC-RELATED"/>
    <property type="match status" value="1"/>
</dbReference>
<protein>
    <submittedName>
        <fullName evidence="5">ABC-type transporter ATP-binding protein EcsA</fullName>
    </submittedName>
</protein>
<evidence type="ECO:0000313" key="6">
    <source>
        <dbReference type="Proteomes" id="UP000001732"/>
    </source>
</evidence>
<dbReference type="InterPro" id="IPR051782">
    <property type="entry name" value="ABC_Transporter_VariousFunc"/>
</dbReference>
<dbReference type="SUPFAM" id="SSF52540">
    <property type="entry name" value="P-loop containing nucleoside triphosphate hydrolases"/>
    <property type="match status" value="1"/>
</dbReference>
<dbReference type="InterPro" id="IPR003593">
    <property type="entry name" value="AAA+_ATPase"/>
</dbReference>
<evidence type="ECO:0000313" key="5">
    <source>
        <dbReference type="EMBL" id="ACI18089.1"/>
    </source>
</evidence>
<dbReference type="HOGENOM" id="CLU_000604_1_2_9"/>
<dbReference type="PANTHER" id="PTHR42939:SF1">
    <property type="entry name" value="ABC TRANSPORTER ATP-BINDING PROTEIN ALBC-RELATED"/>
    <property type="match status" value="1"/>
</dbReference>
<organism evidence="5 6">
    <name type="scientific">Coprothermobacter proteolyticus (strain ATCC 35245 / DSM 5265 / OCM 4 / BT)</name>
    <dbReference type="NCBI Taxonomy" id="309798"/>
    <lineage>
        <taxon>Bacteria</taxon>
        <taxon>Pseudomonadati</taxon>
        <taxon>Coprothermobacterota</taxon>
        <taxon>Coprothermobacteria</taxon>
        <taxon>Coprothermobacterales</taxon>
        <taxon>Coprothermobacteraceae</taxon>
        <taxon>Coprothermobacter</taxon>
    </lineage>
</organism>
<dbReference type="eggNOG" id="COG1131">
    <property type="taxonomic scope" value="Bacteria"/>
</dbReference>
<dbReference type="InterPro" id="IPR003439">
    <property type="entry name" value="ABC_transporter-like_ATP-bd"/>
</dbReference>
<reference evidence="6" key="1">
    <citation type="submission" date="2008-08" db="EMBL/GenBank/DDBJ databases">
        <title>The complete genome sequence of Coprothermobacter proteolyticus strain ATCC 5245 / DSM 5265 / BT.</title>
        <authorList>
            <person name="Dodson R.J."/>
            <person name="Durkin A.S."/>
            <person name="Wu M."/>
            <person name="Eisen J."/>
            <person name="Sutton G."/>
        </authorList>
    </citation>
    <scope>NUCLEOTIDE SEQUENCE [LARGE SCALE GENOMIC DNA]</scope>
    <source>
        <strain evidence="6">ATCC 35245 / DSM 5265 / OCM 4 / BT</strain>
    </source>
</reference>
<dbReference type="EMBL" id="CP001145">
    <property type="protein sequence ID" value="ACI18089.1"/>
    <property type="molecule type" value="Genomic_DNA"/>
</dbReference>
<name>B5Y6F8_COPPD</name>
<dbReference type="SMART" id="SM00382">
    <property type="entry name" value="AAA"/>
    <property type="match status" value="1"/>
</dbReference>
<dbReference type="STRING" id="309798.COPRO5265_1581"/>
<keyword evidence="1" id="KW-0813">Transport</keyword>